<feature type="region of interest" description="Disordered" evidence="13">
    <location>
        <begin position="1136"/>
        <end position="1172"/>
    </location>
</feature>
<dbReference type="Proteomes" id="UP001642540">
    <property type="component" value="Unassembled WGS sequence"/>
</dbReference>
<feature type="region of interest" description="Disordered" evidence="13">
    <location>
        <begin position="1"/>
        <end position="36"/>
    </location>
</feature>
<dbReference type="EMBL" id="CAXLJM020000019">
    <property type="protein sequence ID" value="CAL8085663.1"/>
    <property type="molecule type" value="Genomic_DNA"/>
</dbReference>
<dbReference type="Gene3D" id="3.40.1110.10">
    <property type="entry name" value="Calcium-transporting ATPase, cytoplasmic domain N"/>
    <property type="match status" value="1"/>
</dbReference>
<proteinExistence type="inferred from homology"/>
<comment type="catalytic activity">
    <reaction evidence="11 12">
        <text>ATP + H2O + phospholipidSide 1 = ADP + phosphate + phospholipidSide 2.</text>
        <dbReference type="EC" id="7.6.2.1"/>
    </reaction>
</comment>
<keyword evidence="4" id="KW-0479">Metal-binding</keyword>
<dbReference type="InterPro" id="IPR018303">
    <property type="entry name" value="ATPase_P-typ_P_site"/>
</dbReference>
<name>A0ABP1Q5N1_9HEXA</name>
<dbReference type="Gene3D" id="3.40.50.1000">
    <property type="entry name" value="HAD superfamily/HAD-like"/>
    <property type="match status" value="1"/>
</dbReference>
<dbReference type="SUPFAM" id="SSF81665">
    <property type="entry name" value="Calcium ATPase, transmembrane domain M"/>
    <property type="match status" value="1"/>
</dbReference>
<evidence type="ECO:0000256" key="2">
    <source>
        <dbReference type="ARBA" id="ARBA00008109"/>
    </source>
</evidence>
<dbReference type="SFLD" id="SFLDG00002">
    <property type="entry name" value="C1.7:_P-type_atpase_like"/>
    <property type="match status" value="1"/>
</dbReference>
<protein>
    <recommendedName>
        <fullName evidence="12">Phospholipid-transporting ATPase</fullName>
        <ecNumber evidence="12">7.6.2.1</ecNumber>
    </recommendedName>
</protein>
<evidence type="ECO:0000256" key="5">
    <source>
        <dbReference type="ARBA" id="ARBA00022741"/>
    </source>
</evidence>
<dbReference type="PROSITE" id="PS00154">
    <property type="entry name" value="ATPASE_E1_E2"/>
    <property type="match status" value="1"/>
</dbReference>
<dbReference type="Pfam" id="PF13246">
    <property type="entry name" value="Cation_ATPase"/>
    <property type="match status" value="1"/>
</dbReference>
<evidence type="ECO:0000256" key="13">
    <source>
        <dbReference type="SAM" id="MobiDB-lite"/>
    </source>
</evidence>
<dbReference type="InterPro" id="IPR001757">
    <property type="entry name" value="P_typ_ATPase"/>
</dbReference>
<evidence type="ECO:0000256" key="6">
    <source>
        <dbReference type="ARBA" id="ARBA00022840"/>
    </source>
</evidence>
<keyword evidence="8 12" id="KW-1278">Translocase</keyword>
<dbReference type="SFLD" id="SFLDF00027">
    <property type="entry name" value="p-type_atpase"/>
    <property type="match status" value="1"/>
</dbReference>
<evidence type="ECO:0000256" key="8">
    <source>
        <dbReference type="ARBA" id="ARBA00022967"/>
    </source>
</evidence>
<gene>
    <name evidence="16" type="ORF">ODALV1_LOCUS6187</name>
</gene>
<feature type="transmembrane region" description="Helical" evidence="12">
    <location>
        <begin position="922"/>
        <end position="947"/>
    </location>
</feature>
<dbReference type="SUPFAM" id="SSF81660">
    <property type="entry name" value="Metal cation-transporting ATPase, ATP-binding domain N"/>
    <property type="match status" value="1"/>
</dbReference>
<comment type="caution">
    <text evidence="16">The sequence shown here is derived from an EMBL/GenBank/DDBJ whole genome shotgun (WGS) entry which is preliminary data.</text>
</comment>
<feature type="domain" description="P-type ATPase N-terminal" evidence="14">
    <location>
        <begin position="38"/>
        <end position="102"/>
    </location>
</feature>
<comment type="similarity">
    <text evidence="2 12">Belongs to the cation transport ATPase (P-type) (TC 3.A.3) family. Type IV subfamily.</text>
</comment>
<dbReference type="SFLD" id="SFLDS00003">
    <property type="entry name" value="Haloacid_Dehalogenase"/>
    <property type="match status" value="1"/>
</dbReference>
<dbReference type="InterPro" id="IPR036412">
    <property type="entry name" value="HAD-like_sf"/>
</dbReference>
<dbReference type="Pfam" id="PF16212">
    <property type="entry name" value="PhoLip_ATPase_C"/>
    <property type="match status" value="1"/>
</dbReference>
<feature type="transmembrane region" description="Helical" evidence="12">
    <location>
        <begin position="990"/>
        <end position="1016"/>
    </location>
</feature>
<dbReference type="InterPro" id="IPR023298">
    <property type="entry name" value="ATPase_P-typ_TM_dom_sf"/>
</dbReference>
<dbReference type="PRINTS" id="PR00119">
    <property type="entry name" value="CATATPASE"/>
</dbReference>
<dbReference type="InterPro" id="IPR006539">
    <property type="entry name" value="P-type_ATPase_IV"/>
</dbReference>
<evidence type="ECO:0000256" key="7">
    <source>
        <dbReference type="ARBA" id="ARBA00022842"/>
    </source>
</evidence>
<dbReference type="InterPro" id="IPR044492">
    <property type="entry name" value="P_typ_ATPase_HD_dom"/>
</dbReference>
<feature type="transmembrane region" description="Helical" evidence="12">
    <location>
        <begin position="1022"/>
        <end position="1048"/>
    </location>
</feature>
<dbReference type="InterPro" id="IPR023299">
    <property type="entry name" value="ATPase_P-typ_cyto_dom_N"/>
</dbReference>
<organism evidence="16 17">
    <name type="scientific">Orchesella dallaii</name>
    <dbReference type="NCBI Taxonomy" id="48710"/>
    <lineage>
        <taxon>Eukaryota</taxon>
        <taxon>Metazoa</taxon>
        <taxon>Ecdysozoa</taxon>
        <taxon>Arthropoda</taxon>
        <taxon>Hexapoda</taxon>
        <taxon>Collembola</taxon>
        <taxon>Entomobryomorpha</taxon>
        <taxon>Entomobryoidea</taxon>
        <taxon>Orchesellidae</taxon>
        <taxon>Orchesellinae</taxon>
        <taxon>Orchesella</taxon>
    </lineage>
</organism>
<dbReference type="NCBIfam" id="TIGR01652">
    <property type="entry name" value="ATPase-Plipid"/>
    <property type="match status" value="1"/>
</dbReference>
<accession>A0ABP1Q5N1</accession>
<evidence type="ECO:0000259" key="14">
    <source>
        <dbReference type="Pfam" id="PF16209"/>
    </source>
</evidence>
<feature type="transmembrane region" description="Helical" evidence="12">
    <location>
        <begin position="849"/>
        <end position="868"/>
    </location>
</feature>
<sequence length="1195" mass="136010">MTSSSSSSDETTPDSSPIPTRPLSASSKANPTPRPRVIHLNSSTQPEAFLGNAINTGKYSVWSFIPSFLFEQFHRYSNIFFLGMVLLQQIPDVSPTGKFTTMVPLVFILSVSALKEIIEDVKRHKADVEVNNRAVQVLKNNSWEWVKWRNVAVGDFVKIPNDTFFPADLVIFSSSEQMGICYIETANLDGETNLKIRQGIPETMKMIEIEDLKEVTGELHCELPNRFLYEFAGKLKLDEESPYLALGPEQLLLRGAKLQNTSWILALVIYTGQETKLMKNSTKVPLKRSTVDKLTNKQIVMLFWLLIVVSLASAGMSMAVHDDNMWYLPKVQDLGHPAVVNKFVTFLYTFMTFIILYNNLIPISLTVTLEVVRFIQAQFINWDCDMYHPETNTFATARTSNLNEELGQVRYIFSDKTGTLTRNVMEFRGCSCSGDVYYPEDLFCGQNELVCNMDKGGNLAKDIHHFLILLSVCHSIIPEYPEEGGETIYHASSPDEIALVSGARCLGYAFEKRTPTWVEIKAMGITDRYELLNTLEFTSQRKRMSVIVRAPNGKIKLYCKGADTMIFERLKKGQEKIKKKTDKHLEEFSTQGLRTLCCAMREIPESDYKEWQLIYQKASTELHERETRVEEAAELIEMDLHLLGATAIEDKLQEKVPETIAALLKAGISVWVLTGDKQETAINIGYSCHLLNPTMNLLTINKDSFEATWECILNCLTEVSMTRTLMAVVIDGATLKHALHPDMSKDFLRLCCSCKAVIVCRASPMQKAEIVDLVTQETGEVTLAIGDGANDVAMIQKAHVGIGISGQEGLQAALASDYAIAQFRFLTKLLFVHGAWNYDRMSKLIFYSYYKNICLYIIELWFAIYSGWSGQIIFERWTIGFYNMFFTCAQPIAIGVCERHYSAETRLKYPILYKLNQDSFNLHSFFLWIGNSLLHSICLFWFTFILYGSGILWASGKEGGYLVLGNFIYTYVVVVVSLKSGLETRTWTVFTHFAIWGSILLWFLFLTVYSYAYTFLPIGQEILGIAGLVFTSPVFWVGLLVVPSATLFPDFIWKAMEEPEFQTLNEKMRMYDEMENQRFFKKGELPLRSRQQDDKEDLRTLGFIQALDRVFNFFSVKEGGHSEQQLKEVEVTGSEMRDGMGDKYNSGQDLKVVDDEEENPFEEEEDEKGTPEVRSFYMKKQESLYKEGLDEIAIC</sequence>
<dbReference type="SUPFAM" id="SSF56784">
    <property type="entry name" value="HAD-like"/>
    <property type="match status" value="1"/>
</dbReference>
<evidence type="ECO:0000256" key="3">
    <source>
        <dbReference type="ARBA" id="ARBA00022692"/>
    </source>
</evidence>
<keyword evidence="7 12" id="KW-0460">Magnesium</keyword>
<evidence type="ECO:0000256" key="1">
    <source>
        <dbReference type="ARBA" id="ARBA00004141"/>
    </source>
</evidence>
<keyword evidence="10 12" id="KW-0472">Membrane</keyword>
<evidence type="ECO:0000259" key="15">
    <source>
        <dbReference type="Pfam" id="PF16212"/>
    </source>
</evidence>
<evidence type="ECO:0000256" key="4">
    <source>
        <dbReference type="ARBA" id="ARBA00022723"/>
    </source>
</evidence>
<dbReference type="InterPro" id="IPR032631">
    <property type="entry name" value="P-type_ATPase_N"/>
</dbReference>
<keyword evidence="17" id="KW-1185">Reference proteome</keyword>
<feature type="domain" description="P-type ATPase C-terminal" evidence="15">
    <location>
        <begin position="813"/>
        <end position="1057"/>
    </location>
</feature>
<keyword evidence="6 12" id="KW-0067">ATP-binding</keyword>
<evidence type="ECO:0000256" key="9">
    <source>
        <dbReference type="ARBA" id="ARBA00022989"/>
    </source>
</evidence>
<dbReference type="InterPro" id="IPR008250">
    <property type="entry name" value="ATPase_P-typ_transduc_dom_A_sf"/>
</dbReference>
<evidence type="ECO:0000256" key="10">
    <source>
        <dbReference type="ARBA" id="ARBA00023136"/>
    </source>
</evidence>
<evidence type="ECO:0000256" key="11">
    <source>
        <dbReference type="ARBA" id="ARBA00034036"/>
    </source>
</evidence>
<keyword evidence="9 12" id="KW-1133">Transmembrane helix</keyword>
<dbReference type="CDD" id="cd02073">
    <property type="entry name" value="P-type_ATPase_APLT_Dnf-like"/>
    <property type="match status" value="1"/>
</dbReference>
<keyword evidence="3 12" id="KW-0812">Transmembrane</keyword>
<feature type="transmembrane region" description="Helical" evidence="12">
    <location>
        <begin position="299"/>
        <end position="319"/>
    </location>
</feature>
<dbReference type="EC" id="7.6.2.1" evidence="12"/>
<reference evidence="16 17" key="1">
    <citation type="submission" date="2024-08" db="EMBL/GenBank/DDBJ databases">
        <authorList>
            <person name="Cucini C."/>
            <person name="Frati F."/>
        </authorList>
    </citation>
    <scope>NUCLEOTIDE SEQUENCE [LARGE SCALE GENOMIC DNA]</scope>
</reference>
<keyword evidence="5 12" id="KW-0547">Nucleotide-binding</keyword>
<evidence type="ECO:0000256" key="12">
    <source>
        <dbReference type="RuleBase" id="RU362033"/>
    </source>
</evidence>
<dbReference type="SUPFAM" id="SSF81653">
    <property type="entry name" value="Calcium ATPase, transduction domain A"/>
    <property type="match status" value="1"/>
</dbReference>
<feature type="compositionally biased region" description="Acidic residues" evidence="13">
    <location>
        <begin position="1154"/>
        <end position="1167"/>
    </location>
</feature>
<dbReference type="InterPro" id="IPR032630">
    <property type="entry name" value="P_typ_ATPase_c"/>
</dbReference>
<dbReference type="PANTHER" id="PTHR24092:SF150">
    <property type="entry name" value="PHOSPHOLIPID-TRANSPORTING ATPASE"/>
    <property type="match status" value="1"/>
</dbReference>
<feature type="transmembrane region" description="Helical" evidence="12">
    <location>
        <begin position="959"/>
        <end position="978"/>
    </location>
</feature>
<comment type="subcellular location">
    <subcellularLocation>
        <location evidence="1 12">Membrane</location>
        <topology evidence="1 12">Multi-pass membrane protein</topology>
    </subcellularLocation>
</comment>
<feature type="transmembrane region" description="Helical" evidence="12">
    <location>
        <begin position="339"/>
        <end position="357"/>
    </location>
</feature>
<dbReference type="PANTHER" id="PTHR24092">
    <property type="entry name" value="PROBABLE PHOSPHOLIPID-TRANSPORTING ATPASE"/>
    <property type="match status" value="1"/>
</dbReference>
<evidence type="ECO:0000313" key="17">
    <source>
        <dbReference type="Proteomes" id="UP001642540"/>
    </source>
</evidence>
<dbReference type="Pfam" id="PF16209">
    <property type="entry name" value="PhoLip_ATPase_N"/>
    <property type="match status" value="1"/>
</dbReference>
<evidence type="ECO:0000313" key="16">
    <source>
        <dbReference type="EMBL" id="CAL8085663.1"/>
    </source>
</evidence>
<dbReference type="NCBIfam" id="TIGR01494">
    <property type="entry name" value="ATPase_P-type"/>
    <property type="match status" value="2"/>
</dbReference>
<feature type="compositionally biased region" description="Low complexity" evidence="13">
    <location>
        <begin position="1"/>
        <end position="18"/>
    </location>
</feature>
<dbReference type="Gene3D" id="2.70.150.10">
    <property type="entry name" value="Calcium-transporting ATPase, cytoplasmic transduction domain A"/>
    <property type="match status" value="1"/>
</dbReference>
<dbReference type="InterPro" id="IPR023214">
    <property type="entry name" value="HAD_sf"/>
</dbReference>